<proteinExistence type="predicted"/>
<accession>A0A319EVC9</accession>
<dbReference type="EMBL" id="KZ826315">
    <property type="protein sequence ID" value="PYI12325.1"/>
    <property type="molecule type" value="Genomic_DNA"/>
</dbReference>
<sequence>MPKSRHLFTALMQSSRGVILPEQGWDPIHGCWVLRKERYKIRAISACFIAWFVVPGRFSSGCVSSTLIDFHYLVNTLEPAIVDSALLESDPSTPAFLNSSNTQVS</sequence>
<evidence type="ECO:0000313" key="1">
    <source>
        <dbReference type="EMBL" id="PYI12325.1"/>
    </source>
</evidence>
<reference evidence="1 2" key="1">
    <citation type="submission" date="2018-02" db="EMBL/GenBank/DDBJ databases">
        <title>The genomes of Aspergillus section Nigri reveals drivers in fungal speciation.</title>
        <authorList>
            <consortium name="DOE Joint Genome Institute"/>
            <person name="Vesth T.C."/>
            <person name="Nybo J."/>
            <person name="Theobald S."/>
            <person name="Brandl J."/>
            <person name="Frisvad J.C."/>
            <person name="Nielsen K.F."/>
            <person name="Lyhne E.K."/>
            <person name="Kogle M.E."/>
            <person name="Kuo A."/>
            <person name="Riley R."/>
            <person name="Clum A."/>
            <person name="Nolan M."/>
            <person name="Lipzen A."/>
            <person name="Salamov A."/>
            <person name="Henrissat B."/>
            <person name="Wiebenga A."/>
            <person name="De vries R.P."/>
            <person name="Grigoriev I.V."/>
            <person name="Mortensen U.H."/>
            <person name="Andersen M.R."/>
            <person name="Baker S.E."/>
        </authorList>
    </citation>
    <scope>NUCLEOTIDE SEQUENCE [LARGE SCALE GENOMIC DNA]</scope>
    <source>
        <strain evidence="1 2">CBS 121057</strain>
    </source>
</reference>
<organism evidence="1 2">
    <name type="scientific">Aspergillus sclerotiicarbonarius (strain CBS 121057 / IBT 28362)</name>
    <dbReference type="NCBI Taxonomy" id="1448318"/>
    <lineage>
        <taxon>Eukaryota</taxon>
        <taxon>Fungi</taxon>
        <taxon>Dikarya</taxon>
        <taxon>Ascomycota</taxon>
        <taxon>Pezizomycotina</taxon>
        <taxon>Eurotiomycetes</taxon>
        <taxon>Eurotiomycetidae</taxon>
        <taxon>Eurotiales</taxon>
        <taxon>Aspergillaceae</taxon>
        <taxon>Aspergillus</taxon>
        <taxon>Aspergillus subgen. Circumdati</taxon>
    </lineage>
</organism>
<evidence type="ECO:0000313" key="2">
    <source>
        <dbReference type="Proteomes" id="UP000248423"/>
    </source>
</evidence>
<dbReference type="VEuPathDB" id="FungiDB:BO78DRAFT_381516"/>
<keyword evidence="2" id="KW-1185">Reference proteome</keyword>
<gene>
    <name evidence="1" type="ORF">BO78DRAFT_381516</name>
</gene>
<dbReference type="AlphaFoldDB" id="A0A319EVC9"/>
<dbReference type="Proteomes" id="UP000248423">
    <property type="component" value="Unassembled WGS sequence"/>
</dbReference>
<protein>
    <submittedName>
        <fullName evidence="1">Uncharacterized protein</fullName>
    </submittedName>
</protein>
<name>A0A319EVC9_ASPSB</name>